<sequence>MAVVERVEGDSPASFGEGTASTADKAARQAWITGWRRTFDHLPDIESQSVRAVPVVILARGCRALIQMTNADDTVWLSSSWAAFANDYCLPLGAAPTPSTLYQSSDWGGSPANHAKCLSQPGRVPNPDKLNNHSKPCKQVHILTTFRNIEAAGGPILCLGADDLNDSSITKSLPTTGSRP</sequence>
<dbReference type="GeneID" id="84591539"/>
<reference evidence="2" key="2">
    <citation type="submission" date="2025-08" db="UniProtKB">
        <authorList>
            <consortium name="RefSeq"/>
        </authorList>
    </citation>
    <scope>IDENTIFICATION</scope>
</reference>
<accession>A0AAJ8BTY9</accession>
<dbReference type="AlphaFoldDB" id="A0AAJ8BTY9"/>
<dbReference type="KEGG" id="ang:An07g10030"/>
<proteinExistence type="predicted"/>
<evidence type="ECO:0000256" key="1">
    <source>
        <dbReference type="SAM" id="MobiDB-lite"/>
    </source>
</evidence>
<evidence type="ECO:0000313" key="2">
    <source>
        <dbReference type="RefSeq" id="XP_059603835.1"/>
    </source>
</evidence>
<gene>
    <name evidence="2" type="ORF">An07g10030</name>
</gene>
<name>A0AAJ8BTY9_ASPNG</name>
<organism evidence="2">
    <name type="scientific">Aspergillus niger</name>
    <dbReference type="NCBI Taxonomy" id="5061"/>
    <lineage>
        <taxon>Eukaryota</taxon>
        <taxon>Fungi</taxon>
        <taxon>Dikarya</taxon>
        <taxon>Ascomycota</taxon>
        <taxon>Pezizomycotina</taxon>
        <taxon>Eurotiomycetes</taxon>
        <taxon>Eurotiomycetidae</taxon>
        <taxon>Eurotiales</taxon>
        <taxon>Aspergillaceae</taxon>
        <taxon>Aspergillus</taxon>
        <taxon>Aspergillus subgen. Circumdati</taxon>
    </lineage>
</organism>
<protein>
    <submittedName>
        <fullName evidence="2">Uncharacterized protein</fullName>
    </submittedName>
</protein>
<dbReference type="VEuPathDB" id="FungiDB:An07g10030"/>
<reference evidence="2" key="1">
    <citation type="submission" date="2025-02" db="EMBL/GenBank/DDBJ databases">
        <authorList>
            <consortium name="NCBI Genome Project"/>
        </authorList>
    </citation>
    <scope>NUCLEOTIDE SEQUENCE</scope>
</reference>
<feature type="region of interest" description="Disordered" evidence="1">
    <location>
        <begin position="1"/>
        <end position="21"/>
    </location>
</feature>
<dbReference type="RefSeq" id="XP_059603835.1">
    <property type="nucleotide sequence ID" value="XM_059748735.1"/>
</dbReference>